<evidence type="ECO:0000313" key="1">
    <source>
        <dbReference type="EMBL" id="KAJ1353600.1"/>
    </source>
</evidence>
<proteinExistence type="predicted"/>
<gene>
    <name evidence="1" type="ORF">KIN20_010258</name>
</gene>
<reference evidence="1" key="1">
    <citation type="submission" date="2021-06" db="EMBL/GenBank/DDBJ databases">
        <title>Parelaphostrongylus tenuis whole genome reference sequence.</title>
        <authorList>
            <person name="Garwood T.J."/>
            <person name="Larsen P.A."/>
            <person name="Fountain-Jones N.M."/>
            <person name="Garbe J.R."/>
            <person name="Macchietto M.G."/>
            <person name="Kania S.A."/>
            <person name="Gerhold R.W."/>
            <person name="Richards J.E."/>
            <person name="Wolf T.M."/>
        </authorList>
    </citation>
    <scope>NUCLEOTIDE SEQUENCE</scope>
    <source>
        <strain evidence="1">MNPRO001-30</strain>
        <tissue evidence="1">Meninges</tissue>
    </source>
</reference>
<keyword evidence="2" id="KW-1185">Reference proteome</keyword>
<dbReference type="EMBL" id="JAHQIW010001774">
    <property type="protein sequence ID" value="KAJ1353600.1"/>
    <property type="molecule type" value="Genomic_DNA"/>
</dbReference>
<accession>A0AAD5M9F1</accession>
<sequence>MMARKWFAIFRGGENSLKDQLHSTRLREVDHVAALEMVEENPSLTCQMLAKEINICFKTIANLLYELDKNWNKSK</sequence>
<dbReference type="AlphaFoldDB" id="A0AAD5M9F1"/>
<organism evidence="1 2">
    <name type="scientific">Parelaphostrongylus tenuis</name>
    <name type="common">Meningeal worm</name>
    <dbReference type="NCBI Taxonomy" id="148309"/>
    <lineage>
        <taxon>Eukaryota</taxon>
        <taxon>Metazoa</taxon>
        <taxon>Ecdysozoa</taxon>
        <taxon>Nematoda</taxon>
        <taxon>Chromadorea</taxon>
        <taxon>Rhabditida</taxon>
        <taxon>Rhabditina</taxon>
        <taxon>Rhabditomorpha</taxon>
        <taxon>Strongyloidea</taxon>
        <taxon>Metastrongylidae</taxon>
        <taxon>Parelaphostrongylus</taxon>
    </lineage>
</organism>
<name>A0AAD5M9F1_PARTN</name>
<protein>
    <recommendedName>
        <fullName evidence="3">Mos1 transposase HTH domain-containing protein</fullName>
    </recommendedName>
</protein>
<dbReference type="Proteomes" id="UP001196413">
    <property type="component" value="Unassembled WGS sequence"/>
</dbReference>
<evidence type="ECO:0008006" key="3">
    <source>
        <dbReference type="Google" id="ProtNLM"/>
    </source>
</evidence>
<evidence type="ECO:0000313" key="2">
    <source>
        <dbReference type="Proteomes" id="UP001196413"/>
    </source>
</evidence>
<comment type="caution">
    <text evidence="1">The sequence shown here is derived from an EMBL/GenBank/DDBJ whole genome shotgun (WGS) entry which is preliminary data.</text>
</comment>